<keyword evidence="9 15" id="KW-0479">Metal-binding</keyword>
<evidence type="ECO:0000313" key="16">
    <source>
        <dbReference type="EMBL" id="OAQ21469.1"/>
    </source>
</evidence>
<evidence type="ECO:0000256" key="10">
    <source>
        <dbReference type="ARBA" id="ARBA00022801"/>
    </source>
</evidence>
<organism evidence="16 17">
    <name type="scientific">Thermosulfurimonas dismutans</name>
    <dbReference type="NCBI Taxonomy" id="999894"/>
    <lineage>
        <taxon>Bacteria</taxon>
        <taxon>Pseudomonadati</taxon>
        <taxon>Thermodesulfobacteriota</taxon>
        <taxon>Thermodesulfobacteria</taxon>
        <taxon>Thermodesulfobacteriales</taxon>
        <taxon>Thermodesulfobacteriaceae</taxon>
        <taxon>Thermosulfurimonas</taxon>
    </lineage>
</organism>
<evidence type="ECO:0000256" key="3">
    <source>
        <dbReference type="ARBA" id="ARBA00004742"/>
    </source>
</evidence>
<feature type="binding site" evidence="15">
    <location>
        <position position="286"/>
    </location>
    <ligand>
        <name>dihydroxyacetone phosphate</name>
        <dbReference type="ChEBI" id="CHEBI:57642"/>
    </ligand>
</feature>
<feature type="binding site" evidence="15">
    <location>
        <position position="232"/>
    </location>
    <ligand>
        <name>Mg(2+)</name>
        <dbReference type="ChEBI" id="CHEBI:18420"/>
        <label>3</label>
    </ligand>
</feature>
<dbReference type="EMBL" id="LWLG01000002">
    <property type="protein sequence ID" value="OAQ21469.1"/>
    <property type="molecule type" value="Genomic_DNA"/>
</dbReference>
<dbReference type="NCBIfam" id="NF041126">
    <property type="entry name" value="FBP_aldo_phos"/>
    <property type="match status" value="1"/>
</dbReference>
<dbReference type="EC" id="4.1.2.13" evidence="15"/>
<comment type="caution">
    <text evidence="16">The sequence shown here is derived from an EMBL/GenBank/DDBJ whole genome shotgun (WGS) entry which is preliminary data.</text>
</comment>
<feature type="binding site" evidence="15">
    <location>
        <begin position="241"/>
        <end position="242"/>
    </location>
    <ligand>
        <name>beta-D-fructose 1,6-bisphosphate</name>
        <dbReference type="ChEBI" id="CHEBI:32966"/>
        <note>ligand shared between dimeric partners</note>
    </ligand>
</feature>
<comment type="catalytic activity">
    <reaction evidence="1 15">
        <text>beta-D-fructose 1,6-bisphosphate + H2O = beta-D-fructose 6-phosphate + phosphate</text>
        <dbReference type="Rhea" id="RHEA:11064"/>
        <dbReference type="ChEBI" id="CHEBI:15377"/>
        <dbReference type="ChEBI" id="CHEBI:32966"/>
        <dbReference type="ChEBI" id="CHEBI:43474"/>
        <dbReference type="ChEBI" id="CHEBI:57634"/>
        <dbReference type="EC" id="3.1.3.11"/>
    </reaction>
</comment>
<feature type="binding site" evidence="15">
    <location>
        <position position="231"/>
    </location>
    <ligand>
        <name>Mg(2+)</name>
        <dbReference type="ChEBI" id="CHEBI:18420"/>
        <label>3</label>
    </ligand>
</feature>
<feature type="binding site" description="in other chain" evidence="15">
    <location>
        <position position="90"/>
    </location>
    <ligand>
        <name>beta-D-fructose 1,6-bisphosphate</name>
        <dbReference type="ChEBI" id="CHEBI:32966"/>
        <note>ligand shared between dimeric partners</note>
    </ligand>
</feature>
<protein>
    <recommendedName>
        <fullName evidence="7 15">Fructose-1,6-bisphosphate aldolase/phosphatase</fullName>
        <shortName evidence="15">FBP A/P</shortName>
        <shortName evidence="15">FBP aldolase/phosphatase</shortName>
        <ecNumber evidence="6 15">3.1.3.11</ecNumber>
        <ecNumber evidence="15">4.1.2.13</ecNumber>
    </recommendedName>
</protein>
<feature type="binding site" evidence="15">
    <location>
        <position position="52"/>
    </location>
    <ligand>
        <name>Mg(2+)</name>
        <dbReference type="ChEBI" id="CHEBI:18420"/>
        <label>1</label>
    </ligand>
</feature>
<feature type="binding site" evidence="15">
    <location>
        <position position="265"/>
    </location>
    <ligand>
        <name>dihydroxyacetone phosphate</name>
        <dbReference type="ChEBI" id="CHEBI:57642"/>
    </ligand>
</feature>
<accession>A0A179D6V2</accession>
<dbReference type="Pfam" id="PF01950">
    <property type="entry name" value="FBPase_3"/>
    <property type="match status" value="1"/>
</dbReference>
<sequence>MKITLSVIKADIGGFVGHSTTHPEVVNKVKEVAEAGKEKGIILDTSVITCGDDIAIVMTHTHGIDAEPVHKLAWDAFIAGTEVAKKLKLYGAGQDILSDAFSGNVKGMGPGVAEMEFEERKSEPVIVFFADKTAPSAWNLPLYEMFADPMNTAGLVIDPSMHDGFTFEVMDVYSGKAIRLKTPAELYDLLVFIGATSRYVVRAVYRNSDGEIGAAASTQKLSLMAGRYVGKDDPVLIVRAQSGFPAVGEVLEPFGRPWLVEGWMRGSHTGPLMPVSFKEAKPTRFDGPPRVIAAGYQICEGKLIGPNDLFDDPAFDYARERATQLANFLRRQGIFEPHRLPPEEMEYTTLPKVLEKLKDRFKDIGEPKAKAPGSGEGEIHE</sequence>
<feature type="binding site" evidence="15">
    <location>
        <position position="131"/>
    </location>
    <ligand>
        <name>Mg(2+)</name>
        <dbReference type="ChEBI" id="CHEBI:18420"/>
        <label>2</label>
    </ligand>
</feature>
<feature type="active site" description="Schiff-base intermediate with DHAP; for FBP aldolase activity" evidence="15">
    <location>
        <position position="231"/>
    </location>
</feature>
<dbReference type="STRING" id="999894.TDIS_0690"/>
<keyword evidence="12 15" id="KW-0456">Lyase</keyword>
<keyword evidence="10 15" id="KW-0378">Hydrolase</keyword>
<comment type="pathway">
    <text evidence="3 15">Carbohydrate biosynthesis; gluconeogenesis.</text>
</comment>
<feature type="binding site" description="in other chain" evidence="15">
    <location>
        <position position="18"/>
    </location>
    <ligand>
        <name>beta-D-fructose 1,6-bisphosphate</name>
        <dbReference type="ChEBI" id="CHEBI:32966"/>
        <note>ligand shared between dimeric partners</note>
    </ligand>
</feature>
<comment type="cofactor">
    <cofactor evidence="2 15">
        <name>Mg(2+)</name>
        <dbReference type="ChEBI" id="CHEBI:18420"/>
    </cofactor>
</comment>
<dbReference type="GO" id="GO:0000287">
    <property type="term" value="F:magnesium ion binding"/>
    <property type="evidence" value="ECO:0007669"/>
    <property type="project" value="UniProtKB-UniRule"/>
</dbReference>
<comment type="domain">
    <text evidence="15">Consists of a single catalytic domain, but remodels its active-site architecture via a large structural change to exhibit dual activities.</text>
</comment>
<dbReference type="PATRIC" id="fig|999894.6.peg.688"/>
<name>A0A179D6V2_9BACT</name>
<feature type="binding site" evidence="15">
    <location>
        <position position="52"/>
    </location>
    <ligand>
        <name>Mg(2+)</name>
        <dbReference type="ChEBI" id="CHEBI:18420"/>
        <label>2</label>
    </ligand>
</feature>
<dbReference type="GO" id="GO:0006094">
    <property type="term" value="P:gluconeogenesis"/>
    <property type="evidence" value="ECO:0007669"/>
    <property type="project" value="UniProtKB-UniRule"/>
</dbReference>
<feature type="binding site" description="in other chain" evidence="15">
    <location>
        <begin position="103"/>
        <end position="104"/>
    </location>
    <ligand>
        <name>beta-D-fructose 1,6-bisphosphate</name>
        <dbReference type="ChEBI" id="CHEBI:32966"/>
        <note>ligand shared between dimeric partners</note>
    </ligand>
</feature>
<evidence type="ECO:0000256" key="13">
    <source>
        <dbReference type="ARBA" id="ARBA00023270"/>
    </source>
</evidence>
<dbReference type="SUPFAM" id="SSF111249">
    <property type="entry name" value="Sulfolobus fructose-1,6-bisphosphatase-like"/>
    <property type="match status" value="1"/>
</dbReference>
<dbReference type="RefSeq" id="WP_068669319.1">
    <property type="nucleotide sequence ID" value="NZ_LWLG01000002.1"/>
</dbReference>
<feature type="active site" description="Proton donor/acceptor; for FBP aldolase activity" evidence="15">
    <location>
        <position position="228"/>
    </location>
</feature>
<feature type="binding site" evidence="15">
    <location>
        <position position="53"/>
    </location>
    <ligand>
        <name>Mg(2+)</name>
        <dbReference type="ChEBI" id="CHEBI:18420"/>
        <label>2</label>
    </ligand>
</feature>
<dbReference type="InterPro" id="IPR036076">
    <property type="entry name" value="FBPase_V_sf"/>
</dbReference>
<evidence type="ECO:0000256" key="15">
    <source>
        <dbReference type="HAMAP-Rule" id="MF_02067"/>
    </source>
</evidence>
<feature type="binding site" evidence="15">
    <location>
        <position position="18"/>
    </location>
    <ligand>
        <name>Mg(2+)</name>
        <dbReference type="ChEBI" id="CHEBI:18420"/>
        <label>1</label>
    </ligand>
</feature>
<dbReference type="GO" id="GO:0042132">
    <property type="term" value="F:fructose 1,6-bisphosphate 1-phosphatase activity"/>
    <property type="evidence" value="ECO:0007669"/>
    <property type="project" value="UniProtKB-UniRule"/>
</dbReference>
<evidence type="ECO:0000256" key="14">
    <source>
        <dbReference type="ARBA" id="ARBA00023277"/>
    </source>
</evidence>
<feature type="binding site" evidence="15">
    <location>
        <position position="232"/>
    </location>
    <ligand>
        <name>Mg(2+)</name>
        <dbReference type="ChEBI" id="CHEBI:18420"/>
        <label>4</label>
    </ligand>
</feature>
<keyword evidence="14 15" id="KW-0119">Carbohydrate metabolism</keyword>
<feature type="binding site" evidence="15">
    <location>
        <position position="94"/>
    </location>
    <ligand>
        <name>Mg(2+)</name>
        <dbReference type="ChEBI" id="CHEBI:18420"/>
        <label>1</label>
    </ligand>
</feature>
<dbReference type="AlphaFoldDB" id="A0A179D6V2"/>
<evidence type="ECO:0000313" key="17">
    <source>
        <dbReference type="Proteomes" id="UP000078390"/>
    </source>
</evidence>
<feature type="binding site" evidence="15">
    <location>
        <position position="11"/>
    </location>
    <ligand>
        <name>Mg(2+)</name>
        <dbReference type="ChEBI" id="CHEBI:18420"/>
        <label>1</label>
    </ligand>
</feature>
<dbReference type="InterPro" id="IPR002803">
    <property type="entry name" value="FBPase_V"/>
</dbReference>
<keyword evidence="8 15" id="KW-0312">Gluconeogenesis</keyword>
<evidence type="ECO:0000256" key="6">
    <source>
        <dbReference type="ARBA" id="ARBA00013093"/>
    </source>
</evidence>
<dbReference type="OrthoDB" id="9763541at2"/>
<feature type="active site" description="Proton acceptor; for FBP phosphatase activity" evidence="15">
    <location>
        <position position="11"/>
    </location>
</feature>
<dbReference type="GO" id="GO:0004332">
    <property type="term" value="F:fructose-bisphosphate aldolase activity"/>
    <property type="evidence" value="ECO:0007669"/>
    <property type="project" value="UniProtKB-UniRule"/>
</dbReference>
<dbReference type="UniPathway" id="UPA00138"/>
<feature type="binding site" description="in other chain" evidence="15">
    <location>
        <position position="265"/>
    </location>
    <ligand>
        <name>beta-D-fructose 1,6-bisphosphate</name>
        <dbReference type="ChEBI" id="CHEBI:32966"/>
        <note>ligand shared between dimeric partners</note>
    </ligand>
</feature>
<evidence type="ECO:0000256" key="8">
    <source>
        <dbReference type="ARBA" id="ARBA00022432"/>
    </source>
</evidence>
<dbReference type="PIRSF" id="PIRSF015647">
    <property type="entry name" value="FBPtase_archl"/>
    <property type="match status" value="1"/>
</dbReference>
<evidence type="ECO:0000256" key="9">
    <source>
        <dbReference type="ARBA" id="ARBA00022723"/>
    </source>
</evidence>
<proteinExistence type="inferred from homology"/>
<keyword evidence="17" id="KW-1185">Reference proteome</keyword>
<feature type="binding site" description="in other chain" evidence="15">
    <location>
        <position position="347"/>
    </location>
    <ligand>
        <name>beta-D-fructose 1,6-bisphosphate</name>
        <dbReference type="ChEBI" id="CHEBI:32966"/>
        <note>ligand shared between dimeric partners</note>
    </ligand>
</feature>
<comment type="similarity">
    <text evidence="4 15">Belongs to the FBP aldolase/phosphatase family.</text>
</comment>
<evidence type="ECO:0000256" key="4">
    <source>
        <dbReference type="ARBA" id="ARBA00010693"/>
    </source>
</evidence>
<evidence type="ECO:0000256" key="2">
    <source>
        <dbReference type="ARBA" id="ARBA00001946"/>
    </source>
</evidence>
<feature type="binding site" evidence="15">
    <location>
        <position position="233"/>
    </location>
    <ligand>
        <name>Mg(2+)</name>
        <dbReference type="ChEBI" id="CHEBI:18420"/>
        <label>3</label>
    </ligand>
</feature>
<dbReference type="EC" id="3.1.3.11" evidence="6 15"/>
<reference evidence="16 17" key="1">
    <citation type="submission" date="2016-04" db="EMBL/GenBank/DDBJ databases">
        <title>Genome analysis of Thermosulfurimonas dismutans, the first thermophilic sulfur-disproportionating bacterium of the phylum Thermodesulfobacteria.</title>
        <authorList>
            <person name="Mardanov A.V."/>
            <person name="Beletsky A.V."/>
            <person name="Kadnikov V.V."/>
            <person name="Slobodkin A.I."/>
            <person name="Ravin N.V."/>
        </authorList>
    </citation>
    <scope>NUCLEOTIDE SEQUENCE [LARGE SCALE GENOMIC DNA]</scope>
    <source>
        <strain evidence="16 17">S95</strain>
    </source>
</reference>
<evidence type="ECO:0000256" key="1">
    <source>
        <dbReference type="ARBA" id="ARBA00001273"/>
    </source>
</evidence>
<feature type="binding site" evidence="15">
    <location>
        <position position="233"/>
    </location>
    <ligand>
        <name>Mg(2+)</name>
        <dbReference type="ChEBI" id="CHEBI:18420"/>
        <label>2</label>
    </ligand>
</feature>
<comment type="subunit">
    <text evidence="5 15">Homooctamer; dimer of tetramers.</text>
</comment>
<evidence type="ECO:0000256" key="7">
    <source>
        <dbReference type="ARBA" id="ARBA00018635"/>
    </source>
</evidence>
<feature type="binding site" description="in other chain" evidence="15">
    <location>
        <position position="286"/>
    </location>
    <ligand>
        <name>beta-D-fructose 1,6-bisphosphate</name>
        <dbReference type="ChEBI" id="CHEBI:32966"/>
        <note>ligand shared between dimeric partners</note>
    </ligand>
</feature>
<keyword evidence="11 15" id="KW-0460">Magnesium</keyword>
<feature type="binding site" evidence="15">
    <location>
        <position position="132"/>
    </location>
    <ligand>
        <name>dihydroxyacetone phosphate</name>
        <dbReference type="ChEBI" id="CHEBI:57642"/>
    </ligand>
</feature>
<evidence type="ECO:0000256" key="12">
    <source>
        <dbReference type="ARBA" id="ARBA00023239"/>
    </source>
</evidence>
<dbReference type="HAMAP" id="MF_02067">
    <property type="entry name" value="FBP_aldolase_phosphatase"/>
    <property type="match status" value="1"/>
</dbReference>
<comment type="catalytic activity">
    <reaction evidence="15">
        <text>beta-D-fructose 1,6-bisphosphate = D-glyceraldehyde 3-phosphate + dihydroxyacetone phosphate</text>
        <dbReference type="Rhea" id="RHEA:14729"/>
        <dbReference type="ChEBI" id="CHEBI:32966"/>
        <dbReference type="ChEBI" id="CHEBI:57642"/>
        <dbReference type="ChEBI" id="CHEBI:59776"/>
        <dbReference type="EC" id="4.1.2.13"/>
    </reaction>
</comment>
<feature type="binding site" evidence="15">
    <location>
        <position position="18"/>
    </location>
    <ligand>
        <name>dihydroxyacetone phosphate</name>
        <dbReference type="ChEBI" id="CHEBI:57642"/>
    </ligand>
</feature>
<dbReference type="Proteomes" id="UP000078390">
    <property type="component" value="Unassembled WGS sequence"/>
</dbReference>
<keyword evidence="13 15" id="KW-0704">Schiff base</keyword>
<evidence type="ECO:0000256" key="5">
    <source>
        <dbReference type="ARBA" id="ARBA00011820"/>
    </source>
</evidence>
<gene>
    <name evidence="15" type="primary">fbp</name>
    <name evidence="16" type="ORF">TDIS_0690</name>
</gene>
<evidence type="ECO:0000256" key="11">
    <source>
        <dbReference type="ARBA" id="ARBA00022842"/>
    </source>
</evidence>
<dbReference type="PANTHER" id="PTHR38341">
    <property type="entry name" value="FRUCTOSE-1,6-BISPHOSPHATE ALDOLASE/PHOSPHATASE"/>
    <property type="match status" value="1"/>
</dbReference>
<comment type="function">
    <text evidence="15">Catalyzes two subsequent steps in gluconeogenesis: the aldol condensation of dihydroxyacetone phosphate (DHAP) and glyceraldehyde-3-phosphate (GA3P) to fructose-1,6-bisphosphate (FBP), and the dephosphorylation of FBP to fructose-6-phosphate (F6P).</text>
</comment>
<feature type="binding site" description="in other chain" evidence="15">
    <location>
        <position position="132"/>
    </location>
    <ligand>
        <name>beta-D-fructose 1,6-bisphosphate</name>
        <dbReference type="ChEBI" id="CHEBI:32966"/>
        <note>ligand shared between dimeric partners</note>
    </ligand>
</feature>
<dbReference type="PANTHER" id="PTHR38341:SF1">
    <property type="entry name" value="FRUCTOSE-1,6-BISPHOSPHATE ALDOLASE_PHOSPHATASE"/>
    <property type="match status" value="1"/>
</dbReference>